<feature type="transmembrane region" description="Helical" evidence="6">
    <location>
        <begin position="434"/>
        <end position="453"/>
    </location>
</feature>
<evidence type="ECO:0000313" key="7">
    <source>
        <dbReference type="EMBL" id="SFP38316.1"/>
    </source>
</evidence>
<feature type="transmembrane region" description="Helical" evidence="6">
    <location>
        <begin position="371"/>
        <end position="390"/>
    </location>
</feature>
<evidence type="ECO:0000256" key="3">
    <source>
        <dbReference type="ARBA" id="ARBA00022692"/>
    </source>
</evidence>
<evidence type="ECO:0000256" key="1">
    <source>
        <dbReference type="ARBA" id="ARBA00004651"/>
    </source>
</evidence>
<dbReference type="InterPro" id="IPR050833">
    <property type="entry name" value="Poly_Biosynth_Transport"/>
</dbReference>
<sequence>MLNAANVEKMFNKIKVKYSVMPREIKASFWFLICAFLQRGISFITTPIFTRLMTTSEYGEFSVFYSWFGIISIITTFNLFFGVYVRGLVIYEEDKNRFTSSMQGLMFTLVIVWTCFYLLFHRYFNNLLHLTTFQMLCMLIIIWTNGVFSFWAAEQRVDLEYRRLAIVSIITSILLPVVQMVLMFTFDDKVNARIIGMVLVNVAFYPLLFAKHMIRGHCFFSLEIWKYALTFNIPLIPHYLSQTVLNSADRIMIERMIGTSQAGIYSLAYSISQIMTVFNSAMMQTIEPWLYKKIKNNEASSIKKVAYPAFAVIAIVNLALIALAPELVAFFAPGEYAEAIWVIPPVAMSVYFSFLYTFFAVFEFYYEKTQYITIATLIGAILNIILNFIFLKIYGYYAAGYTTLVCFIFYAVFHYLFMRILINKNLENEKVYDVRIILLMSFVFIIAGFALLFTYELPLVRYVSVLAFIGTILVRHKMIIRHVKAILSERKG</sequence>
<feature type="transmembrane region" description="Helical" evidence="6">
    <location>
        <begin position="305"/>
        <end position="333"/>
    </location>
</feature>
<dbReference type="PANTHER" id="PTHR30250:SF11">
    <property type="entry name" value="O-ANTIGEN TRANSPORTER-RELATED"/>
    <property type="match status" value="1"/>
</dbReference>
<organism evidence="7 8">
    <name type="scientific">Butyrivibrio proteoclasticus</name>
    <dbReference type="NCBI Taxonomy" id="43305"/>
    <lineage>
        <taxon>Bacteria</taxon>
        <taxon>Bacillati</taxon>
        <taxon>Bacillota</taxon>
        <taxon>Clostridia</taxon>
        <taxon>Lachnospirales</taxon>
        <taxon>Lachnospiraceae</taxon>
        <taxon>Butyrivibrio</taxon>
    </lineage>
</organism>
<keyword evidence="3 6" id="KW-0812">Transmembrane</keyword>
<feature type="transmembrane region" description="Helical" evidence="6">
    <location>
        <begin position="396"/>
        <end position="422"/>
    </location>
</feature>
<name>A0A1I5PXG0_9FIRM</name>
<dbReference type="InterPro" id="IPR002797">
    <property type="entry name" value="Polysacc_synth"/>
</dbReference>
<keyword evidence="8" id="KW-1185">Reference proteome</keyword>
<dbReference type="Pfam" id="PF01943">
    <property type="entry name" value="Polysacc_synt"/>
    <property type="match status" value="1"/>
</dbReference>
<evidence type="ECO:0000256" key="5">
    <source>
        <dbReference type="ARBA" id="ARBA00023136"/>
    </source>
</evidence>
<feature type="transmembrane region" description="Helical" evidence="6">
    <location>
        <begin position="164"/>
        <end position="186"/>
    </location>
</feature>
<feature type="transmembrane region" description="Helical" evidence="6">
    <location>
        <begin position="101"/>
        <end position="120"/>
    </location>
</feature>
<evidence type="ECO:0000256" key="2">
    <source>
        <dbReference type="ARBA" id="ARBA00022475"/>
    </source>
</evidence>
<evidence type="ECO:0000256" key="4">
    <source>
        <dbReference type="ARBA" id="ARBA00022989"/>
    </source>
</evidence>
<keyword evidence="2" id="KW-1003">Cell membrane</keyword>
<dbReference type="AlphaFoldDB" id="A0A1I5PXG0"/>
<dbReference type="Proteomes" id="UP000182624">
    <property type="component" value="Unassembled WGS sequence"/>
</dbReference>
<accession>A0A1I5PXG0</accession>
<dbReference type="PANTHER" id="PTHR30250">
    <property type="entry name" value="PST FAMILY PREDICTED COLANIC ACID TRANSPORTER"/>
    <property type="match status" value="1"/>
</dbReference>
<feature type="transmembrane region" description="Helical" evidence="6">
    <location>
        <begin position="459"/>
        <end position="476"/>
    </location>
</feature>
<evidence type="ECO:0000313" key="8">
    <source>
        <dbReference type="Proteomes" id="UP000182624"/>
    </source>
</evidence>
<feature type="transmembrane region" description="Helical" evidence="6">
    <location>
        <begin position="66"/>
        <end position="89"/>
    </location>
</feature>
<feature type="transmembrane region" description="Helical" evidence="6">
    <location>
        <begin position="192"/>
        <end position="210"/>
    </location>
</feature>
<evidence type="ECO:0000256" key="6">
    <source>
        <dbReference type="SAM" id="Phobius"/>
    </source>
</evidence>
<dbReference type="EMBL" id="FOXO01000001">
    <property type="protein sequence ID" value="SFP38316.1"/>
    <property type="molecule type" value="Genomic_DNA"/>
</dbReference>
<comment type="subcellular location">
    <subcellularLocation>
        <location evidence="1">Cell membrane</location>
        <topology evidence="1">Multi-pass membrane protein</topology>
    </subcellularLocation>
</comment>
<keyword evidence="5 6" id="KW-0472">Membrane</keyword>
<feature type="transmembrane region" description="Helical" evidence="6">
    <location>
        <begin position="132"/>
        <end position="152"/>
    </location>
</feature>
<proteinExistence type="predicted"/>
<feature type="transmembrane region" description="Helical" evidence="6">
    <location>
        <begin position="339"/>
        <end position="359"/>
    </location>
</feature>
<reference evidence="8" key="1">
    <citation type="submission" date="2016-10" db="EMBL/GenBank/DDBJ databases">
        <authorList>
            <person name="Varghese N."/>
            <person name="Submissions S."/>
        </authorList>
    </citation>
    <scope>NUCLEOTIDE SEQUENCE [LARGE SCALE GENOMIC DNA]</scope>
    <source>
        <strain evidence="8">P18</strain>
    </source>
</reference>
<dbReference type="GO" id="GO:0005886">
    <property type="term" value="C:plasma membrane"/>
    <property type="evidence" value="ECO:0007669"/>
    <property type="project" value="UniProtKB-SubCell"/>
</dbReference>
<protein>
    <submittedName>
        <fullName evidence="7">Membrane protein involved in the export of O-antigen and teichoic acid</fullName>
    </submittedName>
</protein>
<keyword evidence="4 6" id="KW-1133">Transmembrane helix</keyword>
<gene>
    <name evidence="7" type="ORF">SAMN04487928_101176</name>
</gene>